<dbReference type="InterPro" id="IPR039421">
    <property type="entry name" value="Type_1_exporter"/>
</dbReference>
<feature type="transmembrane region" description="Helical" evidence="7">
    <location>
        <begin position="58"/>
        <end position="78"/>
    </location>
</feature>
<keyword evidence="4" id="KW-0067">ATP-binding</keyword>
<dbReference type="PROSITE" id="PS00211">
    <property type="entry name" value="ABC_TRANSPORTER_1"/>
    <property type="match status" value="1"/>
</dbReference>
<evidence type="ECO:0000313" key="10">
    <source>
        <dbReference type="EMBL" id="ABM78313.1"/>
    </source>
</evidence>
<dbReference type="PROSITE" id="PS50893">
    <property type="entry name" value="ABC_TRANSPORTER_2"/>
    <property type="match status" value="1"/>
</dbReference>
<dbReference type="STRING" id="59922.P9303_15691"/>
<accession>A2CA03</accession>
<dbReference type="Pfam" id="PF00005">
    <property type="entry name" value="ABC_tran"/>
    <property type="match status" value="1"/>
</dbReference>
<sequence>MKIPLHFINRYNASDLASRVNSITDLRQVLSNGVLSSLLSTIFSIFYFILMLTYDSKLTIFALLFTAVSIIGLAWLSIKNISLQMPLVETSAEITNFSYQTVEGMPQIRTNGVEPFILLRWLKEVSKYTRLQLKAAFYGNTMEMFSSLVQPLGSLLLFSAVAWTILNTNDPTQKSVIVISFISFNAAFNGFNATLSSASNILADSFGKAYVYWKRAEPVLYADTERGYNPESIQKDLNGSFKFMDVSYEFENSTQALFTDIDFEIRPGDYTAITGPSGCGKSTLLRILLGFIEPTGGEVFVDGIPLRQLAIRYYRKQLGVVIQNSRVTNGSIYDIVCGGLEYDESIVWDALEKAALADDINEMPMKLDTVLAEGGMNLSGGQAQRLAIARALIGNPKVLIFDEATSALDAKSQEKITNVVNTMGITRISVAHRLSTIQQADHIIVLNNGITEQEGSWNEVSRSGFVKEMLERD</sequence>
<evidence type="ECO:0000313" key="11">
    <source>
        <dbReference type="Proteomes" id="UP000002274"/>
    </source>
</evidence>
<feature type="transmembrane region" description="Helical" evidence="7">
    <location>
        <begin position="29"/>
        <end position="52"/>
    </location>
</feature>
<keyword evidence="3" id="KW-0547">Nucleotide-binding</keyword>
<feature type="domain" description="ABC transmembrane type-1" evidence="9">
    <location>
        <begin position="1"/>
        <end position="204"/>
    </location>
</feature>
<dbReference type="GO" id="GO:0016887">
    <property type="term" value="F:ATP hydrolysis activity"/>
    <property type="evidence" value="ECO:0007669"/>
    <property type="project" value="InterPro"/>
</dbReference>
<reference evidence="10 11" key="1">
    <citation type="journal article" date="2007" name="PLoS Genet.">
        <title>Patterns and implications of gene gain and loss in the evolution of Prochlorococcus.</title>
        <authorList>
            <person name="Kettler G.C."/>
            <person name="Martiny A.C."/>
            <person name="Huang K."/>
            <person name="Zucker J."/>
            <person name="Coleman M.L."/>
            <person name="Rodrigue S."/>
            <person name="Chen F."/>
            <person name="Lapidus A."/>
            <person name="Ferriera S."/>
            <person name="Johnson J."/>
            <person name="Steglich C."/>
            <person name="Church G.M."/>
            <person name="Richardson P."/>
            <person name="Chisholm S.W."/>
        </authorList>
    </citation>
    <scope>NUCLEOTIDE SEQUENCE [LARGE SCALE GENOMIC DNA]</scope>
    <source>
        <strain evidence="10 11">MIT 9303</strain>
    </source>
</reference>
<evidence type="ECO:0000256" key="6">
    <source>
        <dbReference type="ARBA" id="ARBA00023136"/>
    </source>
</evidence>
<evidence type="ECO:0000256" key="1">
    <source>
        <dbReference type="ARBA" id="ARBA00004651"/>
    </source>
</evidence>
<evidence type="ECO:0000256" key="7">
    <source>
        <dbReference type="SAM" id="Phobius"/>
    </source>
</evidence>
<dbReference type="EMBL" id="CP000554">
    <property type="protein sequence ID" value="ABM78313.1"/>
    <property type="molecule type" value="Genomic_DNA"/>
</dbReference>
<feature type="transmembrane region" description="Helical" evidence="7">
    <location>
        <begin position="148"/>
        <end position="166"/>
    </location>
</feature>
<evidence type="ECO:0000259" key="8">
    <source>
        <dbReference type="PROSITE" id="PS50893"/>
    </source>
</evidence>
<keyword evidence="6 7" id="KW-0472">Membrane</keyword>
<dbReference type="PANTHER" id="PTHR24221:SF654">
    <property type="entry name" value="ATP-BINDING CASSETTE SUB-FAMILY B MEMBER 6"/>
    <property type="match status" value="1"/>
</dbReference>
<dbReference type="InterPro" id="IPR036640">
    <property type="entry name" value="ABC1_TM_sf"/>
</dbReference>
<protein>
    <submittedName>
        <fullName evidence="10">Uncharacterized protein</fullName>
    </submittedName>
</protein>
<dbReference type="GO" id="GO:0005524">
    <property type="term" value="F:ATP binding"/>
    <property type="evidence" value="ECO:0007669"/>
    <property type="project" value="UniProtKB-KW"/>
</dbReference>
<evidence type="ECO:0000256" key="4">
    <source>
        <dbReference type="ARBA" id="ARBA00022840"/>
    </source>
</evidence>
<dbReference type="Gene3D" id="3.40.50.300">
    <property type="entry name" value="P-loop containing nucleotide triphosphate hydrolases"/>
    <property type="match status" value="1"/>
</dbReference>
<dbReference type="InterPro" id="IPR027417">
    <property type="entry name" value="P-loop_NTPase"/>
</dbReference>
<evidence type="ECO:0000256" key="3">
    <source>
        <dbReference type="ARBA" id="ARBA00022741"/>
    </source>
</evidence>
<keyword evidence="5 7" id="KW-1133">Transmembrane helix</keyword>
<dbReference type="SUPFAM" id="SSF90123">
    <property type="entry name" value="ABC transporter transmembrane region"/>
    <property type="match status" value="1"/>
</dbReference>
<dbReference type="PANTHER" id="PTHR24221">
    <property type="entry name" value="ATP-BINDING CASSETTE SUB-FAMILY B"/>
    <property type="match status" value="1"/>
</dbReference>
<name>A2CA03_PROM3</name>
<comment type="subcellular location">
    <subcellularLocation>
        <location evidence="1">Cell membrane</location>
        <topology evidence="1">Multi-pass membrane protein</topology>
    </subcellularLocation>
</comment>
<dbReference type="Proteomes" id="UP000002274">
    <property type="component" value="Chromosome"/>
</dbReference>
<proteinExistence type="predicted"/>
<evidence type="ECO:0000259" key="9">
    <source>
        <dbReference type="PROSITE" id="PS50929"/>
    </source>
</evidence>
<keyword evidence="2 7" id="KW-0812">Transmembrane</keyword>
<feature type="domain" description="ABC transporter" evidence="8">
    <location>
        <begin position="241"/>
        <end position="473"/>
    </location>
</feature>
<dbReference type="HOGENOM" id="CLU_000604_84_3_3"/>
<evidence type="ECO:0000256" key="2">
    <source>
        <dbReference type="ARBA" id="ARBA00022692"/>
    </source>
</evidence>
<dbReference type="GO" id="GO:0140359">
    <property type="term" value="F:ABC-type transporter activity"/>
    <property type="evidence" value="ECO:0007669"/>
    <property type="project" value="InterPro"/>
</dbReference>
<evidence type="ECO:0000256" key="5">
    <source>
        <dbReference type="ARBA" id="ARBA00022989"/>
    </source>
</evidence>
<dbReference type="GO" id="GO:0005886">
    <property type="term" value="C:plasma membrane"/>
    <property type="evidence" value="ECO:0007669"/>
    <property type="project" value="UniProtKB-SubCell"/>
</dbReference>
<dbReference type="AlphaFoldDB" id="A2CA03"/>
<gene>
    <name evidence="10" type="ordered locus">P9303_15691</name>
</gene>
<dbReference type="InterPro" id="IPR017871">
    <property type="entry name" value="ABC_transporter-like_CS"/>
</dbReference>
<dbReference type="SUPFAM" id="SSF52540">
    <property type="entry name" value="P-loop containing nucleoside triphosphate hydrolases"/>
    <property type="match status" value="1"/>
</dbReference>
<dbReference type="InterPro" id="IPR011527">
    <property type="entry name" value="ABC1_TM_dom"/>
</dbReference>
<dbReference type="Gene3D" id="1.20.1560.10">
    <property type="entry name" value="ABC transporter type 1, transmembrane domain"/>
    <property type="match status" value="1"/>
</dbReference>
<dbReference type="GO" id="GO:0034040">
    <property type="term" value="F:ATPase-coupled lipid transmembrane transporter activity"/>
    <property type="evidence" value="ECO:0007669"/>
    <property type="project" value="TreeGrafter"/>
</dbReference>
<organism evidence="10 11">
    <name type="scientific">Prochlorococcus marinus (strain MIT 9303)</name>
    <dbReference type="NCBI Taxonomy" id="59922"/>
    <lineage>
        <taxon>Bacteria</taxon>
        <taxon>Bacillati</taxon>
        <taxon>Cyanobacteriota</taxon>
        <taxon>Cyanophyceae</taxon>
        <taxon>Synechococcales</taxon>
        <taxon>Prochlorococcaceae</taxon>
        <taxon>Prochlorococcus</taxon>
    </lineage>
</organism>
<dbReference type="PROSITE" id="PS50929">
    <property type="entry name" value="ABC_TM1F"/>
    <property type="match status" value="1"/>
</dbReference>
<dbReference type="InterPro" id="IPR003593">
    <property type="entry name" value="AAA+_ATPase"/>
</dbReference>
<dbReference type="InterPro" id="IPR003439">
    <property type="entry name" value="ABC_transporter-like_ATP-bd"/>
</dbReference>
<dbReference type="Pfam" id="PF00664">
    <property type="entry name" value="ABC_membrane"/>
    <property type="match status" value="1"/>
</dbReference>
<dbReference type="KEGG" id="pmf:P9303_15691"/>
<dbReference type="SMART" id="SM00382">
    <property type="entry name" value="AAA"/>
    <property type="match status" value="1"/>
</dbReference>